<keyword evidence="4" id="KW-0699">rRNA-binding</keyword>
<feature type="region of interest" description="Disordered" evidence="5">
    <location>
        <begin position="153"/>
        <end position="182"/>
    </location>
</feature>
<keyword evidence="3 4" id="KW-0687">Ribonucleoprotein</keyword>
<keyword evidence="4" id="KW-0694">RNA-binding</keyword>
<comment type="subunit">
    <text evidence="4">Part of the 50S ribosomal subunit.</text>
</comment>
<comment type="function">
    <text evidence="4">Binds to the 23S rRNA.</text>
</comment>
<dbReference type="Pfam" id="PF00828">
    <property type="entry name" value="Ribosomal_L27A"/>
    <property type="match status" value="1"/>
</dbReference>
<dbReference type="InterPro" id="IPR021131">
    <property type="entry name" value="Ribosomal_uL15/eL18"/>
</dbReference>
<evidence type="ECO:0000256" key="1">
    <source>
        <dbReference type="ARBA" id="ARBA00007320"/>
    </source>
</evidence>
<dbReference type="EMBL" id="MNUJ01000041">
    <property type="protein sequence ID" value="OIN89406.1"/>
    <property type="molecule type" value="Genomic_DNA"/>
</dbReference>
<comment type="caution">
    <text evidence="7">The sequence shown here is derived from an EMBL/GenBank/DDBJ whole genome shotgun (WGS) entry which is preliminary data.</text>
</comment>
<dbReference type="SUPFAM" id="SSF52080">
    <property type="entry name" value="Ribosomal proteins L15p and L18e"/>
    <property type="match status" value="1"/>
</dbReference>
<dbReference type="Proteomes" id="UP000182753">
    <property type="component" value="Unassembled WGS sequence"/>
</dbReference>
<evidence type="ECO:0000256" key="4">
    <source>
        <dbReference type="HAMAP-Rule" id="MF_01341"/>
    </source>
</evidence>
<organism evidence="7 8">
    <name type="scientific">Candidatus Berkelbacteria bacterium CG1_02_42_45</name>
    <dbReference type="NCBI Taxonomy" id="1805036"/>
    <lineage>
        <taxon>Bacteria</taxon>
        <taxon>Candidatus Berkelbacteria</taxon>
    </lineage>
</organism>
<dbReference type="GO" id="GO:0019843">
    <property type="term" value="F:rRNA binding"/>
    <property type="evidence" value="ECO:0007669"/>
    <property type="project" value="UniProtKB-UniRule"/>
</dbReference>
<feature type="region of interest" description="Disordered" evidence="5">
    <location>
        <begin position="1"/>
        <end position="48"/>
    </location>
</feature>
<sequence length="182" mass="20170">MKLHELKKNQISRSRKRVGRGIAAGGGKTAGRGTKGQKSRSGYNIPRKFEGGQTPLIMRLHKLPGFKSQKPKALEISLDEISNHYIDGEVVSLQSLQEKGMIKKGERVKILGNGKLRVKVSLLDVPASKNARSKFSRYEEKKSDHAYRQAGHAYRQAGKMTKEKPSNRAWRPPAGRAGQAGK</sequence>
<evidence type="ECO:0000313" key="8">
    <source>
        <dbReference type="Proteomes" id="UP000182753"/>
    </source>
</evidence>
<evidence type="ECO:0000259" key="6">
    <source>
        <dbReference type="Pfam" id="PF00828"/>
    </source>
</evidence>
<dbReference type="InterPro" id="IPR030878">
    <property type="entry name" value="Ribosomal_uL15"/>
</dbReference>
<dbReference type="GO" id="GO:0003735">
    <property type="term" value="F:structural constituent of ribosome"/>
    <property type="evidence" value="ECO:0007669"/>
    <property type="project" value="InterPro"/>
</dbReference>
<feature type="domain" description="Large ribosomal subunit protein uL15/eL18" evidence="6">
    <location>
        <begin position="76"/>
        <end position="134"/>
    </location>
</feature>
<reference evidence="7 8" key="1">
    <citation type="journal article" date="2016" name="Environ. Microbiol.">
        <title>Genomic resolution of a cold subsurface aquifer community provides metabolic insights for novel microbes adapted to high CO concentrations.</title>
        <authorList>
            <person name="Probst A.J."/>
            <person name="Castelle C.J."/>
            <person name="Singh A."/>
            <person name="Brown C.T."/>
            <person name="Anantharaman K."/>
            <person name="Sharon I."/>
            <person name="Hug L.A."/>
            <person name="Burstein D."/>
            <person name="Emerson J.B."/>
            <person name="Thomas B.C."/>
            <person name="Banfield J.F."/>
        </authorList>
    </citation>
    <scope>NUCLEOTIDE SEQUENCE [LARGE SCALE GENOMIC DNA]</scope>
    <source>
        <strain evidence="7">CG1_02_42_45</strain>
    </source>
</reference>
<dbReference type="GO" id="GO:0006412">
    <property type="term" value="P:translation"/>
    <property type="evidence" value="ECO:0007669"/>
    <property type="project" value="UniProtKB-UniRule"/>
</dbReference>
<dbReference type="InterPro" id="IPR036227">
    <property type="entry name" value="Ribosomal_uL15/eL18_sf"/>
</dbReference>
<dbReference type="Gene3D" id="3.100.10.10">
    <property type="match status" value="1"/>
</dbReference>
<dbReference type="HAMAP" id="MF_01341">
    <property type="entry name" value="Ribosomal_uL15"/>
    <property type="match status" value="1"/>
</dbReference>
<dbReference type="NCBIfam" id="TIGR01071">
    <property type="entry name" value="rplO_bact"/>
    <property type="match status" value="1"/>
</dbReference>
<comment type="similarity">
    <text evidence="1 4">Belongs to the universal ribosomal protein uL15 family.</text>
</comment>
<dbReference type="GO" id="GO:0022625">
    <property type="term" value="C:cytosolic large ribosomal subunit"/>
    <property type="evidence" value="ECO:0007669"/>
    <property type="project" value="TreeGrafter"/>
</dbReference>
<feature type="compositionally biased region" description="Gly residues" evidence="5">
    <location>
        <begin position="22"/>
        <end position="34"/>
    </location>
</feature>
<proteinExistence type="inferred from homology"/>
<evidence type="ECO:0000256" key="5">
    <source>
        <dbReference type="SAM" id="MobiDB-lite"/>
    </source>
</evidence>
<dbReference type="PANTHER" id="PTHR12934">
    <property type="entry name" value="50S RIBOSOMAL PROTEIN L15"/>
    <property type="match status" value="1"/>
</dbReference>
<keyword evidence="2 4" id="KW-0689">Ribosomal protein</keyword>
<dbReference type="AlphaFoldDB" id="A0A1J4RU19"/>
<evidence type="ECO:0000313" key="7">
    <source>
        <dbReference type="EMBL" id="OIN89406.1"/>
    </source>
</evidence>
<gene>
    <name evidence="4" type="primary">rplO</name>
    <name evidence="7" type="ORF">AUJ40_01935</name>
</gene>
<dbReference type="InterPro" id="IPR005749">
    <property type="entry name" value="Ribosomal_uL15_bac-type"/>
</dbReference>
<protein>
    <recommendedName>
        <fullName evidence="4">Large ribosomal subunit protein uL15</fullName>
    </recommendedName>
</protein>
<evidence type="ECO:0000256" key="3">
    <source>
        <dbReference type="ARBA" id="ARBA00023274"/>
    </source>
</evidence>
<dbReference type="PANTHER" id="PTHR12934:SF11">
    <property type="entry name" value="LARGE RIBOSOMAL SUBUNIT PROTEIN UL15M"/>
    <property type="match status" value="1"/>
</dbReference>
<name>A0A1J4RU19_9BACT</name>
<accession>A0A1J4RU19</accession>
<evidence type="ECO:0000256" key="2">
    <source>
        <dbReference type="ARBA" id="ARBA00022980"/>
    </source>
</evidence>